<reference evidence="16" key="2">
    <citation type="submission" date="2015-02" db="UniProtKB">
        <authorList>
            <consortium name="EnsemblMetazoa"/>
        </authorList>
    </citation>
    <scope>IDENTIFICATION</scope>
</reference>
<feature type="coiled-coil region" evidence="12">
    <location>
        <begin position="1197"/>
        <end position="1258"/>
    </location>
</feature>
<evidence type="ECO:0000313" key="16">
    <source>
        <dbReference type="EnsemblMetazoa" id="SMAR006477-PA"/>
    </source>
</evidence>
<keyword evidence="4" id="KW-0109">Calcium transport</keyword>
<keyword evidence="12" id="KW-0175">Coiled coil</keyword>
<dbReference type="OMA" id="AIAYVWC"/>
<dbReference type="GO" id="GO:0005262">
    <property type="term" value="F:calcium channel activity"/>
    <property type="evidence" value="ECO:0007669"/>
    <property type="project" value="UniProtKB-KW"/>
</dbReference>
<dbReference type="PANTHER" id="PTHR13800:SF1">
    <property type="entry name" value="TRANSIENT RECEPTOR POTENTIAL CATION CHANNEL TRPM"/>
    <property type="match status" value="1"/>
</dbReference>
<keyword evidence="3" id="KW-1003">Cell membrane</keyword>
<evidence type="ECO:0000256" key="9">
    <source>
        <dbReference type="ARBA" id="ARBA00023065"/>
    </source>
</evidence>
<evidence type="ECO:0000256" key="13">
    <source>
        <dbReference type="SAM" id="Phobius"/>
    </source>
</evidence>
<name>T1IZ08_STRMM</name>
<evidence type="ECO:0000256" key="8">
    <source>
        <dbReference type="ARBA" id="ARBA00022989"/>
    </source>
</evidence>
<feature type="domain" description="TRPM-like" evidence="15">
    <location>
        <begin position="452"/>
        <end position="676"/>
    </location>
</feature>
<feature type="transmembrane region" description="Helical" evidence="13">
    <location>
        <begin position="844"/>
        <end position="862"/>
    </location>
</feature>
<evidence type="ECO:0000256" key="11">
    <source>
        <dbReference type="ARBA" id="ARBA00023303"/>
    </source>
</evidence>
<evidence type="ECO:0000259" key="14">
    <source>
        <dbReference type="Pfam" id="PF18139"/>
    </source>
</evidence>
<evidence type="ECO:0000256" key="6">
    <source>
        <dbReference type="ARBA" id="ARBA00022692"/>
    </source>
</evidence>
<keyword evidence="8 13" id="KW-1133">Transmembrane helix</keyword>
<dbReference type="EMBL" id="JH431703">
    <property type="status" value="NOT_ANNOTATED_CDS"/>
    <property type="molecule type" value="Genomic_DNA"/>
</dbReference>
<dbReference type="EnsemblMetazoa" id="SMAR006477-RA">
    <property type="protein sequence ID" value="SMAR006477-PA"/>
    <property type="gene ID" value="SMAR006477"/>
</dbReference>
<evidence type="ECO:0000256" key="2">
    <source>
        <dbReference type="ARBA" id="ARBA00022448"/>
    </source>
</evidence>
<feature type="transmembrane region" description="Helical" evidence="13">
    <location>
        <begin position="943"/>
        <end position="967"/>
    </location>
</feature>
<keyword evidence="2" id="KW-0813">Transport</keyword>
<evidence type="ECO:0000256" key="7">
    <source>
        <dbReference type="ARBA" id="ARBA00022837"/>
    </source>
</evidence>
<proteinExistence type="predicted"/>
<dbReference type="GO" id="GO:0005886">
    <property type="term" value="C:plasma membrane"/>
    <property type="evidence" value="ECO:0007669"/>
    <property type="project" value="UniProtKB-SubCell"/>
</dbReference>
<sequence length="1580" mass="183417">MTKLSFDRNYWHLNDDKLGFSKYTVESTEHTPISSPGTPESYGSGNRIFPGGLLSFRTEYFEPQTKPYICVGHNEDISDVVNTLARIWKLSCPSIVIMIVSSISQPLRYPTHGQWKSLQKGLIKAANTTSMWIVTNGVNSAVGKLVGDAVRLEELHRQSQTCSWHPETSTIRLVPKLVLIGITSSNILAYENLLDGKGTVVELPCEGFQSEDRKYELNPDHTHFIVVKDGTIDNSGAQSFAVQLADYLMHSDVSGPTENVSSPARHRNEIPVVGLLVQGGFSSLKLALELLKREIPILVLKESGGSADFIAYAYEEIKENNRGDWDPQYVEVFVNSEISRRIAIEFPLFRENNLARNRYRDKVLECIRFSEQNGQQFLTFLDIYSQSCSLAGMEKEILKALFKSQKRDRLGENQRYDQLQKDLYLTIDWNSPQVALEEVFRKDPTARFKVDKAVFEDALVKQNREDFIDLFLDQGFQIHKFLTERRLWRLFEKADNPQFFRAVCWEEILGHRFEAKLGRDFVHKELNWLIKSLTGIREFVPVQELTSNAMGFYTTDPVVAERKALNSVIIWAVLMNRPKLVKVLWKRSDHPLHLALLIGMIFSKLSLYVRTQQHLLKNLEQSSRDFQEMALGVLDLSFQQNNCRAMDALNAKMPDWEFQSAVEIAATAKNQDFIGHPCCQKWLNDRFLGRIHIQEVQRGIFSVPSSLKIILSAFLIFPIYLWINFQTGTQVSIAGAEEDSDVDEEHDIMSVAQLVNSTRPDLLVHENRAPVQFQHRGRHTENINSKILRGVIRPTTSWIMKPKAWHKGPKWIKEKPSVWYYRKGPQPPLHKKIYFLWSAPITKFWTFQLTYILYLVFFSYIVLLPSCGNKNLDLILWCWTLTILVEIVRRSYIQYTQYRSMTVFNKVIEIILVLVFLILYMFLRIFKLEILKELFQEPQDLKVAYAARVVLCVGLLYFYMRLMVIYFPISPTLGPLLYRMRLMITIDFYNFIRLAMLILISSAIVIHAIMFPDYPMGKELVRRAFHRTWFSMFLTFASDLEVDPSCDTITTEYYHGLKKKDPEACLMGDSKDPDCATTGFWPYIMNIQYMINMKLILLTLLYAMFSNTQMEQAADADAIWKYQRYRLVFDFDTRLRLPPPLTIFSYILMLLHCVYKCCFCKGCQKESHETHHDDGTEHRKFKASDFNYWRIMATEYFRQLEETEKKKLIEKEQLEKLNGLCYNAEVQMSALKKLKGSMAELEIIMQNCRIALEDIKHEFVKTDEKMIANMTNLLSRQSPYFSTKVQRYSFSDKYVPWEVLFSTYDPVVYSKPREDYPLNIRDFVDEDVLSLKEKQGEHYKVPEMKWNIVYTSGAGITTDRTSWLQNEKGEVVIYKLDSTGLPINPLGRTGLRGRGALLRWGPNHAIYLAITRFRTEGQLQSVYTEPKTVEFVISPHDGSQWILPGGFMLHHTNPYEVIREKFLPTAQDIIIWTGYDDMKQAFQDFCGTRDFTQEPLSEFEDPNFSCVLLQRGYLDDALNTDNAWIEAEIWHIHFKTSCNLDGKHLRGMKWRTSASQIKNKMPMSHANILDKIVHKLEGTS</sequence>
<dbReference type="PANTHER" id="PTHR13800">
    <property type="entry name" value="TRANSIENT RECEPTOR POTENTIAL CATION CHANNEL, SUBFAMILY M, MEMBER 6"/>
    <property type="match status" value="1"/>
</dbReference>
<dbReference type="Pfam" id="PF18139">
    <property type="entry name" value="LSDAT_euk"/>
    <property type="match status" value="1"/>
</dbReference>
<keyword evidence="9" id="KW-0406">Ion transport</keyword>
<feature type="domain" description="TRPM SLOG" evidence="14">
    <location>
        <begin position="67"/>
        <end position="322"/>
    </location>
</feature>
<feature type="transmembrane region" description="Helical" evidence="13">
    <location>
        <begin position="904"/>
        <end position="923"/>
    </location>
</feature>
<dbReference type="InterPro" id="IPR015797">
    <property type="entry name" value="NUDIX_hydrolase-like_dom_sf"/>
</dbReference>
<dbReference type="Gene3D" id="3.90.79.10">
    <property type="entry name" value="Nucleoside Triphosphate Pyrophosphohydrolase"/>
    <property type="match status" value="1"/>
</dbReference>
<organism evidence="16 17">
    <name type="scientific">Strigamia maritima</name>
    <name type="common">European centipede</name>
    <name type="synonym">Geophilus maritimus</name>
    <dbReference type="NCBI Taxonomy" id="126957"/>
    <lineage>
        <taxon>Eukaryota</taxon>
        <taxon>Metazoa</taxon>
        <taxon>Ecdysozoa</taxon>
        <taxon>Arthropoda</taxon>
        <taxon>Myriapoda</taxon>
        <taxon>Chilopoda</taxon>
        <taxon>Pleurostigmophora</taxon>
        <taxon>Geophilomorpha</taxon>
        <taxon>Linotaeniidae</taxon>
        <taxon>Strigamia</taxon>
    </lineage>
</organism>
<dbReference type="eggNOG" id="KOG3614">
    <property type="taxonomic scope" value="Eukaryota"/>
</dbReference>
<dbReference type="InterPro" id="IPR057366">
    <property type="entry name" value="TRPM-like"/>
</dbReference>
<dbReference type="Pfam" id="PF25508">
    <property type="entry name" value="TRPM2"/>
    <property type="match status" value="1"/>
</dbReference>
<evidence type="ECO:0000313" key="17">
    <source>
        <dbReference type="Proteomes" id="UP000014500"/>
    </source>
</evidence>
<dbReference type="Proteomes" id="UP000014500">
    <property type="component" value="Unassembled WGS sequence"/>
</dbReference>
<dbReference type="SUPFAM" id="SSF55811">
    <property type="entry name" value="Nudix"/>
    <property type="match status" value="1"/>
</dbReference>
<accession>T1IZ08</accession>
<dbReference type="InterPro" id="IPR050927">
    <property type="entry name" value="TRPM"/>
</dbReference>
<evidence type="ECO:0000256" key="4">
    <source>
        <dbReference type="ARBA" id="ARBA00022568"/>
    </source>
</evidence>
<feature type="transmembrane region" description="Helical" evidence="13">
    <location>
        <begin position="988"/>
        <end position="1010"/>
    </location>
</feature>
<keyword evidence="11" id="KW-0407">Ion channel</keyword>
<dbReference type="InterPro" id="IPR041491">
    <property type="entry name" value="TRPM_SLOG"/>
</dbReference>
<dbReference type="STRING" id="126957.T1IZ08"/>
<keyword evidence="10 13" id="KW-0472">Membrane</keyword>
<keyword evidence="17" id="KW-1185">Reference proteome</keyword>
<reference evidence="17" key="1">
    <citation type="submission" date="2011-05" db="EMBL/GenBank/DDBJ databases">
        <authorList>
            <person name="Richards S.R."/>
            <person name="Qu J."/>
            <person name="Jiang H."/>
            <person name="Jhangiani S.N."/>
            <person name="Agravi P."/>
            <person name="Goodspeed R."/>
            <person name="Gross S."/>
            <person name="Mandapat C."/>
            <person name="Jackson L."/>
            <person name="Mathew T."/>
            <person name="Pu L."/>
            <person name="Thornton R."/>
            <person name="Saada N."/>
            <person name="Wilczek-Boney K.B."/>
            <person name="Lee S."/>
            <person name="Kovar C."/>
            <person name="Wu Y."/>
            <person name="Scherer S.E."/>
            <person name="Worley K.C."/>
            <person name="Muzny D.M."/>
            <person name="Gibbs R."/>
        </authorList>
    </citation>
    <scope>NUCLEOTIDE SEQUENCE</scope>
    <source>
        <strain evidence="17">Brora</strain>
    </source>
</reference>
<dbReference type="PhylomeDB" id="T1IZ08"/>
<evidence type="ECO:0000256" key="3">
    <source>
        <dbReference type="ARBA" id="ARBA00022475"/>
    </source>
</evidence>
<dbReference type="Pfam" id="PF25969">
    <property type="entry name" value="NUDT9_N"/>
    <property type="match status" value="1"/>
</dbReference>
<evidence type="ECO:0000256" key="5">
    <source>
        <dbReference type="ARBA" id="ARBA00022673"/>
    </source>
</evidence>
<evidence type="ECO:0000259" key="15">
    <source>
        <dbReference type="Pfam" id="PF25508"/>
    </source>
</evidence>
<keyword evidence="5" id="KW-0107">Calcium channel</keyword>
<evidence type="ECO:0000256" key="1">
    <source>
        <dbReference type="ARBA" id="ARBA00004651"/>
    </source>
</evidence>
<keyword evidence="6 13" id="KW-0812">Transmembrane</keyword>
<comment type="subcellular location">
    <subcellularLocation>
        <location evidence="1">Cell membrane</location>
        <topology evidence="1">Multi-pass membrane protein</topology>
    </subcellularLocation>
</comment>
<keyword evidence="7" id="KW-0106">Calcium</keyword>
<evidence type="ECO:0000256" key="10">
    <source>
        <dbReference type="ARBA" id="ARBA00023136"/>
    </source>
</evidence>
<dbReference type="HOGENOM" id="CLU_242406_0_0_1"/>
<evidence type="ECO:0000256" key="12">
    <source>
        <dbReference type="SAM" id="Coils"/>
    </source>
</evidence>
<protein>
    <submittedName>
        <fullName evidence="16">Uncharacterized protein</fullName>
    </submittedName>
</protein>